<reference evidence="2" key="1">
    <citation type="submission" date="2021-01" db="EMBL/GenBank/DDBJ databases">
        <authorList>
            <person name="Corre E."/>
            <person name="Pelletier E."/>
            <person name="Niang G."/>
            <person name="Scheremetjew M."/>
            <person name="Finn R."/>
            <person name="Kale V."/>
            <person name="Holt S."/>
            <person name="Cochrane G."/>
            <person name="Meng A."/>
            <person name="Brown T."/>
            <person name="Cohen L."/>
        </authorList>
    </citation>
    <scope>NUCLEOTIDE SEQUENCE</scope>
    <source>
        <strain evidence="2">CCMP1452</strain>
    </source>
</reference>
<name>A0A7S2RAL8_9STRA</name>
<evidence type="ECO:0000313" key="2">
    <source>
        <dbReference type="EMBL" id="CAD9665319.1"/>
    </source>
</evidence>
<organism evidence="2">
    <name type="scientific">Eucampia antarctica</name>
    <dbReference type="NCBI Taxonomy" id="49252"/>
    <lineage>
        <taxon>Eukaryota</taxon>
        <taxon>Sar</taxon>
        <taxon>Stramenopiles</taxon>
        <taxon>Ochrophyta</taxon>
        <taxon>Bacillariophyta</taxon>
        <taxon>Mediophyceae</taxon>
        <taxon>Biddulphiophycidae</taxon>
        <taxon>Hemiaulales</taxon>
        <taxon>Hemiaulaceae</taxon>
        <taxon>Eucampia</taxon>
    </lineage>
</organism>
<accession>A0A7S2RAL8</accession>
<feature type="region of interest" description="Disordered" evidence="1">
    <location>
        <begin position="21"/>
        <end position="57"/>
    </location>
</feature>
<dbReference type="AlphaFoldDB" id="A0A7S2RAL8"/>
<evidence type="ECO:0000256" key="1">
    <source>
        <dbReference type="SAM" id="MobiDB-lite"/>
    </source>
</evidence>
<protein>
    <submittedName>
        <fullName evidence="2">Uncharacterized protein</fullName>
    </submittedName>
</protein>
<proteinExistence type="predicted"/>
<feature type="compositionally biased region" description="Polar residues" evidence="1">
    <location>
        <begin position="34"/>
        <end position="55"/>
    </location>
</feature>
<dbReference type="EMBL" id="HBHI01010527">
    <property type="protein sequence ID" value="CAD9665319.1"/>
    <property type="molecule type" value="Transcribed_RNA"/>
</dbReference>
<gene>
    <name evidence="2" type="ORF">EANT1437_LOCUS5398</name>
</gene>
<sequence>MALLNEPSPDQITSSKYMTYMSPSLSKTPHEASVLSNTISEPSKTPTKEPTNTDGHSLEELVHSSEELTEVVVDEVTDVNKSKVRKTHRRYRGTDKKICLFVLVR</sequence>